<dbReference type="GO" id="GO:0005829">
    <property type="term" value="C:cytosol"/>
    <property type="evidence" value="ECO:0007669"/>
    <property type="project" value="TreeGrafter"/>
</dbReference>
<name>A0AAD9L9F4_PAPLA</name>
<proteinExistence type="predicted"/>
<evidence type="ECO:0000313" key="3">
    <source>
        <dbReference type="EMBL" id="KAK1928058.1"/>
    </source>
</evidence>
<dbReference type="PANTHER" id="PTHR10219:SF25">
    <property type="entry name" value="PLECKSTRIN HOMOLOGY DOMAIN-CONTAINING FAMILY A MEMBER 8"/>
    <property type="match status" value="1"/>
</dbReference>
<organism evidence="3 4">
    <name type="scientific">Papiliotrema laurentii</name>
    <name type="common">Cryptococcus laurentii</name>
    <dbReference type="NCBI Taxonomy" id="5418"/>
    <lineage>
        <taxon>Eukaryota</taxon>
        <taxon>Fungi</taxon>
        <taxon>Dikarya</taxon>
        <taxon>Basidiomycota</taxon>
        <taxon>Agaricomycotina</taxon>
        <taxon>Tremellomycetes</taxon>
        <taxon>Tremellales</taxon>
        <taxon>Rhynchogastremaceae</taxon>
        <taxon>Papiliotrema</taxon>
    </lineage>
</organism>
<keyword evidence="4" id="KW-1185">Reference proteome</keyword>
<dbReference type="GO" id="GO:1902387">
    <property type="term" value="F:ceramide 1-phosphate binding"/>
    <property type="evidence" value="ECO:0007669"/>
    <property type="project" value="TreeGrafter"/>
</dbReference>
<accession>A0AAD9L9F4</accession>
<sequence>MERSNHHHVRAVLQNCQADVDIDNGVNAAEFCEACDAVIAFFDLFTNAPFAVVRSDLYSKITKVRARLDTREETLEGLLEDEKARGYKGPDAVTGAMTWLLRSLRFTSMGLRRNMTSEGEEVSTSMTWAYGETLKPYHGWAVRPIFLRHGTTSML</sequence>
<comment type="caution">
    <text evidence="3">The sequence shown here is derived from an EMBL/GenBank/DDBJ whole genome shotgun (WGS) entry which is preliminary data.</text>
</comment>
<dbReference type="InterPro" id="IPR014830">
    <property type="entry name" value="Glycolipid_transfer_prot_dom"/>
</dbReference>
<dbReference type="AlphaFoldDB" id="A0AAD9L9F4"/>
<evidence type="ECO:0000256" key="1">
    <source>
        <dbReference type="ARBA" id="ARBA00022448"/>
    </source>
</evidence>
<dbReference type="Gene3D" id="1.10.3520.10">
    <property type="entry name" value="Glycolipid transfer protein"/>
    <property type="match status" value="1"/>
</dbReference>
<gene>
    <name evidence="3" type="ORF">DB88DRAFT_62801</name>
</gene>
<evidence type="ECO:0000313" key="4">
    <source>
        <dbReference type="Proteomes" id="UP001182556"/>
    </source>
</evidence>
<evidence type="ECO:0000259" key="2">
    <source>
        <dbReference type="Pfam" id="PF08718"/>
    </source>
</evidence>
<dbReference type="GO" id="GO:1902388">
    <property type="term" value="F:ceramide 1-phosphate transfer activity"/>
    <property type="evidence" value="ECO:0007669"/>
    <property type="project" value="TreeGrafter"/>
</dbReference>
<protein>
    <submittedName>
        <fullName evidence="3">Glycolipid transfer protein domain-containing protein</fullName>
    </submittedName>
</protein>
<dbReference type="InterPro" id="IPR036497">
    <property type="entry name" value="GLTP_sf"/>
</dbReference>
<dbReference type="EMBL" id="JAODAN010000001">
    <property type="protein sequence ID" value="KAK1928058.1"/>
    <property type="molecule type" value="Genomic_DNA"/>
</dbReference>
<keyword evidence="1" id="KW-0813">Transport</keyword>
<dbReference type="Pfam" id="PF08718">
    <property type="entry name" value="GLTP"/>
    <property type="match status" value="1"/>
</dbReference>
<dbReference type="SUPFAM" id="SSF110004">
    <property type="entry name" value="Glycolipid transfer protein, GLTP"/>
    <property type="match status" value="1"/>
</dbReference>
<dbReference type="GO" id="GO:0016020">
    <property type="term" value="C:membrane"/>
    <property type="evidence" value="ECO:0007669"/>
    <property type="project" value="TreeGrafter"/>
</dbReference>
<feature type="domain" description="Glycolipid transfer protein" evidence="2">
    <location>
        <begin position="27"/>
        <end position="146"/>
    </location>
</feature>
<dbReference type="Proteomes" id="UP001182556">
    <property type="component" value="Unassembled WGS sequence"/>
</dbReference>
<reference evidence="3" key="1">
    <citation type="submission" date="2023-02" db="EMBL/GenBank/DDBJ databases">
        <title>Identification and recombinant expression of a fungal hydrolase from Papiliotrema laurentii that hydrolyzes apple cutin and clears colloidal polyester polyurethane.</title>
        <authorList>
            <consortium name="DOE Joint Genome Institute"/>
            <person name="Roman V.A."/>
            <person name="Bojanowski C."/>
            <person name="Crable B.R."/>
            <person name="Wagner D.N."/>
            <person name="Hung C.S."/>
            <person name="Nadeau L.J."/>
            <person name="Schratz L."/>
            <person name="Haridas S."/>
            <person name="Pangilinan J."/>
            <person name="Lipzen A."/>
            <person name="Na H."/>
            <person name="Yan M."/>
            <person name="Ng V."/>
            <person name="Grigoriev I.V."/>
            <person name="Spatafora J.W."/>
            <person name="Barlow D."/>
            <person name="Biffinger J."/>
            <person name="Kelley-Loughnane N."/>
            <person name="Varaljay V.A."/>
            <person name="Crookes-Goodson W.J."/>
        </authorList>
    </citation>
    <scope>NUCLEOTIDE SEQUENCE</scope>
    <source>
        <strain evidence="3">5307AH</strain>
    </source>
</reference>
<dbReference type="PANTHER" id="PTHR10219">
    <property type="entry name" value="GLYCOLIPID TRANSFER PROTEIN-RELATED"/>
    <property type="match status" value="1"/>
</dbReference>